<sequence length="129" mass="14574">MSKSTILLVIFFLGSNLYANELWSVTQLKTKIDQSSEPLVLLDVRTIEEFESGRIKNSINIPHEILLSNIDLVSEYNDEQLVVYCRSGKRASLVIEALEKNGFTNVVDIEGDILAWSEANYPLVELKVN</sequence>
<proteinExistence type="predicted"/>
<dbReference type="Gene3D" id="3.40.250.10">
    <property type="entry name" value="Rhodanese-like domain"/>
    <property type="match status" value="1"/>
</dbReference>
<dbReference type="InterPro" id="IPR036873">
    <property type="entry name" value="Rhodanese-like_dom_sf"/>
</dbReference>
<dbReference type="Pfam" id="PF00581">
    <property type="entry name" value="Rhodanese"/>
    <property type="match status" value="1"/>
</dbReference>
<name>A0A381X7B0_9ZZZZ</name>
<dbReference type="CDD" id="cd00158">
    <property type="entry name" value="RHOD"/>
    <property type="match status" value="1"/>
</dbReference>
<dbReference type="EMBL" id="UINC01014160">
    <property type="protein sequence ID" value="SVA60624.1"/>
    <property type="molecule type" value="Genomic_DNA"/>
</dbReference>
<dbReference type="InterPro" id="IPR001763">
    <property type="entry name" value="Rhodanese-like_dom"/>
</dbReference>
<dbReference type="PANTHER" id="PTHR43031:SF1">
    <property type="entry name" value="PYRIDINE NUCLEOTIDE-DISULPHIDE OXIDOREDUCTASE"/>
    <property type="match status" value="1"/>
</dbReference>
<gene>
    <name evidence="2" type="ORF">METZ01_LOCUS113478</name>
</gene>
<dbReference type="InterPro" id="IPR050229">
    <property type="entry name" value="GlpE_sulfurtransferase"/>
</dbReference>
<dbReference type="PANTHER" id="PTHR43031">
    <property type="entry name" value="FAD-DEPENDENT OXIDOREDUCTASE"/>
    <property type="match status" value="1"/>
</dbReference>
<accession>A0A381X7B0</accession>
<organism evidence="2">
    <name type="scientific">marine metagenome</name>
    <dbReference type="NCBI Taxonomy" id="408172"/>
    <lineage>
        <taxon>unclassified sequences</taxon>
        <taxon>metagenomes</taxon>
        <taxon>ecological metagenomes</taxon>
    </lineage>
</organism>
<dbReference type="SUPFAM" id="SSF52821">
    <property type="entry name" value="Rhodanese/Cell cycle control phosphatase"/>
    <property type="match status" value="1"/>
</dbReference>
<evidence type="ECO:0000313" key="2">
    <source>
        <dbReference type="EMBL" id="SVA60624.1"/>
    </source>
</evidence>
<reference evidence="2" key="1">
    <citation type="submission" date="2018-05" db="EMBL/GenBank/DDBJ databases">
        <authorList>
            <person name="Lanie J.A."/>
            <person name="Ng W.-L."/>
            <person name="Kazmierczak K.M."/>
            <person name="Andrzejewski T.M."/>
            <person name="Davidsen T.M."/>
            <person name="Wayne K.J."/>
            <person name="Tettelin H."/>
            <person name="Glass J.I."/>
            <person name="Rusch D."/>
            <person name="Podicherti R."/>
            <person name="Tsui H.-C.T."/>
            <person name="Winkler M.E."/>
        </authorList>
    </citation>
    <scope>NUCLEOTIDE SEQUENCE</scope>
</reference>
<dbReference type="SMART" id="SM00450">
    <property type="entry name" value="RHOD"/>
    <property type="match status" value="1"/>
</dbReference>
<feature type="domain" description="Rhodanese" evidence="1">
    <location>
        <begin position="35"/>
        <end position="125"/>
    </location>
</feature>
<evidence type="ECO:0000259" key="1">
    <source>
        <dbReference type="PROSITE" id="PS50206"/>
    </source>
</evidence>
<dbReference type="AlphaFoldDB" id="A0A381X7B0"/>
<protein>
    <recommendedName>
        <fullName evidence="1">Rhodanese domain-containing protein</fullName>
    </recommendedName>
</protein>
<dbReference type="PROSITE" id="PS50206">
    <property type="entry name" value="RHODANESE_3"/>
    <property type="match status" value="1"/>
</dbReference>